<evidence type="ECO:0000313" key="3">
    <source>
        <dbReference type="EMBL" id="KAK0713691.1"/>
    </source>
</evidence>
<evidence type="ECO:0000313" key="4">
    <source>
        <dbReference type="Proteomes" id="UP001172101"/>
    </source>
</evidence>
<feature type="region of interest" description="Disordered" evidence="1">
    <location>
        <begin position="98"/>
        <end position="117"/>
    </location>
</feature>
<dbReference type="EMBL" id="JAUIRO010000005">
    <property type="protein sequence ID" value="KAK0713691.1"/>
    <property type="molecule type" value="Genomic_DNA"/>
</dbReference>
<proteinExistence type="predicted"/>
<comment type="caution">
    <text evidence="3">The sequence shown here is derived from an EMBL/GenBank/DDBJ whole genome shotgun (WGS) entry which is preliminary data.</text>
</comment>
<keyword evidence="4" id="KW-1185">Reference proteome</keyword>
<sequence>MAGVGGRLKEVRRFHHPWLYVRCIALGTAGICLLSAVWLQVAPTALENIGWRYYLCFIIPSSIAAVLILRYWPDTNGMPLEEAARLFGDEDEMFGNGASVENRLAPPSGGTSAGEEKAVAAEVAETNVAGAEV</sequence>
<dbReference type="Proteomes" id="UP001172101">
    <property type="component" value="Unassembled WGS sequence"/>
</dbReference>
<keyword evidence="2" id="KW-0472">Membrane</keyword>
<organism evidence="3 4">
    <name type="scientific">Lasiosphaeria miniovina</name>
    <dbReference type="NCBI Taxonomy" id="1954250"/>
    <lineage>
        <taxon>Eukaryota</taxon>
        <taxon>Fungi</taxon>
        <taxon>Dikarya</taxon>
        <taxon>Ascomycota</taxon>
        <taxon>Pezizomycotina</taxon>
        <taxon>Sordariomycetes</taxon>
        <taxon>Sordariomycetidae</taxon>
        <taxon>Sordariales</taxon>
        <taxon>Lasiosphaeriaceae</taxon>
        <taxon>Lasiosphaeria</taxon>
    </lineage>
</organism>
<feature type="transmembrane region" description="Helical" evidence="2">
    <location>
        <begin position="51"/>
        <end position="72"/>
    </location>
</feature>
<evidence type="ECO:0000256" key="2">
    <source>
        <dbReference type="SAM" id="Phobius"/>
    </source>
</evidence>
<keyword evidence="2" id="KW-0812">Transmembrane</keyword>
<accession>A0AA40DUI2</accession>
<dbReference type="GeneID" id="85325638"/>
<evidence type="ECO:0000256" key="1">
    <source>
        <dbReference type="SAM" id="MobiDB-lite"/>
    </source>
</evidence>
<dbReference type="RefSeq" id="XP_060295014.1">
    <property type="nucleotide sequence ID" value="XM_060442368.1"/>
</dbReference>
<dbReference type="AlphaFoldDB" id="A0AA40DUI2"/>
<dbReference type="Gene3D" id="1.20.1250.20">
    <property type="entry name" value="MFS general substrate transporter like domains"/>
    <property type="match status" value="1"/>
</dbReference>
<name>A0AA40DUI2_9PEZI</name>
<protein>
    <submittedName>
        <fullName evidence="3">Uncharacterized protein</fullName>
    </submittedName>
</protein>
<keyword evidence="2" id="KW-1133">Transmembrane helix</keyword>
<reference evidence="3" key="1">
    <citation type="submission" date="2023-06" db="EMBL/GenBank/DDBJ databases">
        <title>Genome-scale phylogeny and comparative genomics of the fungal order Sordariales.</title>
        <authorList>
            <consortium name="Lawrence Berkeley National Laboratory"/>
            <person name="Hensen N."/>
            <person name="Bonometti L."/>
            <person name="Westerberg I."/>
            <person name="Brannstrom I.O."/>
            <person name="Guillou S."/>
            <person name="Cros-Aarteil S."/>
            <person name="Calhoun S."/>
            <person name="Haridas S."/>
            <person name="Kuo A."/>
            <person name="Mondo S."/>
            <person name="Pangilinan J."/>
            <person name="Riley R."/>
            <person name="LaButti K."/>
            <person name="Andreopoulos B."/>
            <person name="Lipzen A."/>
            <person name="Chen C."/>
            <person name="Yanf M."/>
            <person name="Daum C."/>
            <person name="Ng V."/>
            <person name="Clum A."/>
            <person name="Steindorff A."/>
            <person name="Ohm R."/>
            <person name="Martin F."/>
            <person name="Silar P."/>
            <person name="Natvig D."/>
            <person name="Lalanne C."/>
            <person name="Gautier V."/>
            <person name="Ament-velasquez S.L."/>
            <person name="Kruys A."/>
            <person name="Hutchinson M.I."/>
            <person name="Powell A.J."/>
            <person name="Barry K."/>
            <person name="Miller A.N."/>
            <person name="Grigoriev I.V."/>
            <person name="Debuchy R."/>
            <person name="Gladieux P."/>
            <person name="Thoren M.H."/>
            <person name="Johannesson H."/>
        </authorList>
    </citation>
    <scope>NUCLEOTIDE SEQUENCE</scope>
    <source>
        <strain evidence="3">SMH2392-1A</strain>
    </source>
</reference>
<gene>
    <name evidence="3" type="ORF">B0T26DRAFT_718123</name>
</gene>
<feature type="transmembrane region" description="Helical" evidence="2">
    <location>
        <begin position="19"/>
        <end position="39"/>
    </location>
</feature>
<dbReference type="InterPro" id="IPR036259">
    <property type="entry name" value="MFS_trans_sf"/>
</dbReference>